<evidence type="ECO:0000313" key="3">
    <source>
        <dbReference type="EMBL" id="NJC34713.1"/>
    </source>
</evidence>
<dbReference type="Gene3D" id="3.40.50.1110">
    <property type="entry name" value="SGNH hydrolase"/>
    <property type="match status" value="1"/>
</dbReference>
<accession>A0ABX0XMV2</accession>
<dbReference type="Pfam" id="PF13472">
    <property type="entry name" value="Lipase_GDSL_2"/>
    <property type="match status" value="1"/>
</dbReference>
<dbReference type="EMBL" id="JAATJE010000002">
    <property type="protein sequence ID" value="NJC34713.1"/>
    <property type="molecule type" value="Genomic_DNA"/>
</dbReference>
<proteinExistence type="predicted"/>
<protein>
    <submittedName>
        <fullName evidence="3">Lysophospholipase L1-like esterase</fullName>
    </submittedName>
</protein>
<sequence>MGHRLGRMLSSLVLGVAAAAPVQAHAPADTAMVPDPCAALAAETAGLASEAAEALRARRDWPNLCRYAAANAAVRARPDTILIGDSLTEGWTAGNPAFFSERVLNRGISGQTTPQILLRFYADVVALRPRTVHILAGSNDIAGNTGPTSEAAYRNNIQAMVDIARAHDIRVVIGALPPADRFWWAPALRPAAQIRQVNGWLREFAAANRIAFVDYHSAMTTPDGAMRPGLADDGVHPNPAGYAIMSALAVDALR</sequence>
<dbReference type="InterPro" id="IPR051532">
    <property type="entry name" value="Ester_Hydrolysis_Enzymes"/>
</dbReference>
<reference evidence="3 4" key="1">
    <citation type="submission" date="2020-03" db="EMBL/GenBank/DDBJ databases">
        <title>Genomic Encyclopedia of Type Strains, Phase IV (KMG-IV): sequencing the most valuable type-strain genomes for metagenomic binning, comparative biology and taxonomic classification.</title>
        <authorList>
            <person name="Goeker M."/>
        </authorList>
    </citation>
    <scope>NUCLEOTIDE SEQUENCE [LARGE SCALE GENOMIC DNA]</scope>
    <source>
        <strain evidence="3 4">DSM 27651</strain>
    </source>
</reference>
<dbReference type="PANTHER" id="PTHR30383:SF5">
    <property type="entry name" value="SGNH HYDROLASE-TYPE ESTERASE DOMAIN-CONTAINING PROTEIN"/>
    <property type="match status" value="1"/>
</dbReference>
<comment type="caution">
    <text evidence="3">The sequence shown here is derived from an EMBL/GenBank/DDBJ whole genome shotgun (WGS) entry which is preliminary data.</text>
</comment>
<feature type="chain" id="PRO_5045146068" evidence="1">
    <location>
        <begin position="25"/>
        <end position="254"/>
    </location>
</feature>
<feature type="signal peptide" evidence="1">
    <location>
        <begin position="1"/>
        <end position="24"/>
    </location>
</feature>
<name>A0ABX0XMV2_9SPHN</name>
<keyword evidence="4" id="KW-1185">Reference proteome</keyword>
<dbReference type="PANTHER" id="PTHR30383">
    <property type="entry name" value="THIOESTERASE 1/PROTEASE 1/LYSOPHOSPHOLIPASE L1"/>
    <property type="match status" value="1"/>
</dbReference>
<dbReference type="Proteomes" id="UP000734218">
    <property type="component" value="Unassembled WGS sequence"/>
</dbReference>
<keyword evidence="1" id="KW-0732">Signal</keyword>
<evidence type="ECO:0000259" key="2">
    <source>
        <dbReference type="Pfam" id="PF13472"/>
    </source>
</evidence>
<dbReference type="InterPro" id="IPR036514">
    <property type="entry name" value="SGNH_hydro_sf"/>
</dbReference>
<dbReference type="RefSeq" id="WP_167954942.1">
    <property type="nucleotide sequence ID" value="NZ_JAATJE010000002.1"/>
</dbReference>
<feature type="domain" description="SGNH hydrolase-type esterase" evidence="2">
    <location>
        <begin position="82"/>
        <end position="244"/>
    </location>
</feature>
<organism evidence="3 4">
    <name type="scientific">Sphingomonas jejuensis</name>
    <dbReference type="NCBI Taxonomy" id="904715"/>
    <lineage>
        <taxon>Bacteria</taxon>
        <taxon>Pseudomonadati</taxon>
        <taxon>Pseudomonadota</taxon>
        <taxon>Alphaproteobacteria</taxon>
        <taxon>Sphingomonadales</taxon>
        <taxon>Sphingomonadaceae</taxon>
        <taxon>Sphingomonas</taxon>
    </lineage>
</organism>
<dbReference type="InterPro" id="IPR013830">
    <property type="entry name" value="SGNH_hydro"/>
</dbReference>
<evidence type="ECO:0000313" key="4">
    <source>
        <dbReference type="Proteomes" id="UP000734218"/>
    </source>
</evidence>
<evidence type="ECO:0000256" key="1">
    <source>
        <dbReference type="SAM" id="SignalP"/>
    </source>
</evidence>
<dbReference type="SUPFAM" id="SSF52266">
    <property type="entry name" value="SGNH hydrolase"/>
    <property type="match status" value="1"/>
</dbReference>
<gene>
    <name evidence="3" type="ORF">GGR88_002227</name>
</gene>